<name>A0A438IZW3_VITVI</name>
<proteinExistence type="predicted"/>
<evidence type="ECO:0000313" key="2">
    <source>
        <dbReference type="Proteomes" id="UP000288805"/>
    </source>
</evidence>
<accession>A0A438IZW3</accession>
<reference evidence="1 2" key="1">
    <citation type="journal article" date="2018" name="PLoS Genet.">
        <title>Population sequencing reveals clonal diversity and ancestral inbreeding in the grapevine cultivar Chardonnay.</title>
        <authorList>
            <person name="Roach M.J."/>
            <person name="Johnson D.L."/>
            <person name="Bohlmann J."/>
            <person name="van Vuuren H.J."/>
            <person name="Jones S.J."/>
            <person name="Pretorius I.S."/>
            <person name="Schmidt S.A."/>
            <person name="Borneman A.R."/>
        </authorList>
    </citation>
    <scope>NUCLEOTIDE SEQUENCE [LARGE SCALE GENOMIC DNA]</scope>
    <source>
        <strain evidence="2">cv. Chardonnay</strain>
        <tissue evidence="1">Leaf</tissue>
    </source>
</reference>
<dbReference type="Gene3D" id="3.30.420.10">
    <property type="entry name" value="Ribonuclease H-like superfamily/Ribonuclease H"/>
    <property type="match status" value="1"/>
</dbReference>
<dbReference type="EMBL" id="QGNW01000072">
    <property type="protein sequence ID" value="RVX02222.1"/>
    <property type="molecule type" value="Genomic_DNA"/>
</dbReference>
<dbReference type="InterPro" id="IPR036397">
    <property type="entry name" value="RNaseH_sf"/>
</dbReference>
<comment type="caution">
    <text evidence="1">The sequence shown here is derived from an EMBL/GenBank/DDBJ whole genome shotgun (WGS) entry which is preliminary data.</text>
</comment>
<evidence type="ECO:0008006" key="3">
    <source>
        <dbReference type="Google" id="ProtNLM"/>
    </source>
</evidence>
<dbReference type="AlphaFoldDB" id="A0A438IZW3"/>
<dbReference type="GO" id="GO:0003676">
    <property type="term" value="F:nucleic acid binding"/>
    <property type="evidence" value="ECO:0007669"/>
    <property type="project" value="InterPro"/>
</dbReference>
<gene>
    <name evidence="1" type="ORF">CK203_025302</name>
</gene>
<organism evidence="1 2">
    <name type="scientific">Vitis vinifera</name>
    <name type="common">Grape</name>
    <dbReference type="NCBI Taxonomy" id="29760"/>
    <lineage>
        <taxon>Eukaryota</taxon>
        <taxon>Viridiplantae</taxon>
        <taxon>Streptophyta</taxon>
        <taxon>Embryophyta</taxon>
        <taxon>Tracheophyta</taxon>
        <taxon>Spermatophyta</taxon>
        <taxon>Magnoliopsida</taxon>
        <taxon>eudicotyledons</taxon>
        <taxon>Gunneridae</taxon>
        <taxon>Pentapetalae</taxon>
        <taxon>rosids</taxon>
        <taxon>Vitales</taxon>
        <taxon>Vitaceae</taxon>
        <taxon>Viteae</taxon>
        <taxon>Vitis</taxon>
    </lineage>
</organism>
<evidence type="ECO:0000313" key="1">
    <source>
        <dbReference type="EMBL" id="RVX02222.1"/>
    </source>
</evidence>
<dbReference type="Proteomes" id="UP000288805">
    <property type="component" value="Unassembled WGS sequence"/>
</dbReference>
<dbReference type="InterPro" id="IPR012337">
    <property type="entry name" value="RNaseH-like_sf"/>
</dbReference>
<dbReference type="SUPFAM" id="SSF53098">
    <property type="entry name" value="Ribonuclease H-like"/>
    <property type="match status" value="1"/>
</dbReference>
<sequence length="252" mass="28565">MPLSSSDKKGSCKSLWTTYGRTYVSHKGIDIIGKISPKSSNGHEFILVAIDYFTKWVEAASYARLTSSGVASFIRSHIICHYGVPLLPVEIEMGSLRVALKQQIPKADWAQARLDQLNLLDERRLRTADHVHAYQRKMARALRSGLSLDYYREGADPDGAAWLMDLDGNRFSEPTNVDQLKSLILLHRLIIDIVFTLGTLSFPSILLPYHPGLRYIPCLKTTLRPWDQMLPSIVPTWTVVDIDDQDFTYDDE</sequence>
<protein>
    <recommendedName>
        <fullName evidence="3">Integrase catalytic domain-containing protein</fullName>
    </recommendedName>
</protein>